<evidence type="ECO:0000259" key="8">
    <source>
        <dbReference type="PROSITE" id="PS51192"/>
    </source>
</evidence>
<dbReference type="Gene3D" id="1.20.1320.30">
    <property type="match status" value="1"/>
</dbReference>
<feature type="domain" description="Helicase C-terminal" evidence="9">
    <location>
        <begin position="655"/>
        <end position="829"/>
    </location>
</feature>
<evidence type="ECO:0000256" key="5">
    <source>
        <dbReference type="ARBA" id="ARBA00022859"/>
    </source>
</evidence>
<dbReference type="Gene3D" id="3.40.50.300">
    <property type="entry name" value="P-loop containing nucleotide triphosphate hydrolases"/>
    <property type="match status" value="2"/>
</dbReference>
<dbReference type="SMART" id="SM00490">
    <property type="entry name" value="HELICc"/>
    <property type="match status" value="1"/>
</dbReference>
<comment type="caution">
    <text evidence="11">The sequence shown here is derived from an EMBL/GenBank/DDBJ whole genome shotgun (WGS) entry which is preliminary data.</text>
</comment>
<dbReference type="GO" id="GO:0003724">
    <property type="term" value="F:RNA helicase activity"/>
    <property type="evidence" value="ECO:0007669"/>
    <property type="project" value="UniProtKB-EC"/>
</dbReference>
<dbReference type="EMBL" id="BTSX01000003">
    <property type="protein sequence ID" value="GMS89244.1"/>
    <property type="molecule type" value="Genomic_DNA"/>
</dbReference>
<keyword evidence="12" id="KW-1185">Reference proteome</keyword>
<evidence type="ECO:0000256" key="7">
    <source>
        <dbReference type="SAM" id="Coils"/>
    </source>
</evidence>
<evidence type="ECO:0000313" key="11">
    <source>
        <dbReference type="EMBL" id="GMS89244.1"/>
    </source>
</evidence>
<evidence type="ECO:0008006" key="13">
    <source>
        <dbReference type="Google" id="ProtNLM"/>
    </source>
</evidence>
<dbReference type="Gene3D" id="2.170.150.30">
    <property type="entry name" value="RIG-I-like receptor, C-terminal regulatory domain"/>
    <property type="match status" value="1"/>
</dbReference>
<dbReference type="InterPro" id="IPR027417">
    <property type="entry name" value="P-loop_NTPase"/>
</dbReference>
<dbReference type="Proteomes" id="UP001432027">
    <property type="component" value="Unassembled WGS sequence"/>
</dbReference>
<feature type="domain" description="RLR CTR" evidence="10">
    <location>
        <begin position="842"/>
        <end position="985"/>
    </location>
</feature>
<dbReference type="Pfam" id="PF00270">
    <property type="entry name" value="DEAD"/>
    <property type="match status" value="1"/>
</dbReference>
<dbReference type="Pfam" id="PF00271">
    <property type="entry name" value="Helicase_C"/>
    <property type="match status" value="1"/>
</dbReference>
<evidence type="ECO:0000256" key="3">
    <source>
        <dbReference type="ARBA" id="ARBA00022741"/>
    </source>
</evidence>
<comment type="catalytic activity">
    <reaction evidence="6">
        <text>ATP + H2O = ADP + phosphate + H(+)</text>
        <dbReference type="Rhea" id="RHEA:13065"/>
        <dbReference type="ChEBI" id="CHEBI:15377"/>
        <dbReference type="ChEBI" id="CHEBI:15378"/>
        <dbReference type="ChEBI" id="CHEBI:30616"/>
        <dbReference type="ChEBI" id="CHEBI:43474"/>
        <dbReference type="ChEBI" id="CHEBI:456216"/>
        <dbReference type="EC" id="3.6.4.13"/>
    </reaction>
    <physiologicalReaction direction="left-to-right" evidence="6">
        <dbReference type="Rhea" id="RHEA:13066"/>
    </physiologicalReaction>
</comment>
<keyword evidence="4" id="KW-0067">ATP-binding</keyword>
<organism evidence="11 12">
    <name type="scientific">Pristionchus entomophagus</name>
    <dbReference type="NCBI Taxonomy" id="358040"/>
    <lineage>
        <taxon>Eukaryota</taxon>
        <taxon>Metazoa</taxon>
        <taxon>Ecdysozoa</taxon>
        <taxon>Nematoda</taxon>
        <taxon>Chromadorea</taxon>
        <taxon>Rhabditida</taxon>
        <taxon>Rhabditina</taxon>
        <taxon>Diplogasteromorpha</taxon>
        <taxon>Diplogasteroidea</taxon>
        <taxon>Neodiplogasteridae</taxon>
        <taxon>Pristionchus</taxon>
    </lineage>
</organism>
<evidence type="ECO:0000256" key="2">
    <source>
        <dbReference type="ARBA" id="ARBA00022588"/>
    </source>
</evidence>
<name>A0AAV5T9F2_9BILA</name>
<sequence>ISLAMTHDHLPLLNEEGQVNPQLMAYSRLFQSEIGEFIYANKSMHLQYLKSLDANDVDVNEFRDWFVLEILRNEETFRILHDQIEKRNPTLHSLLHMGKATDNAVVDVYKKYFLRPSPFTLSDLDEYSDEEEIDEGVTVVDRISQSYHPDLTYLKTHYPSLGQISDPVKHPLHSTDFNYRPHARAILRYLPNLKSENFEIPSYPSLVYHFAKACVRNPLNVPTLMYLLPDYSTKMAERDSYVQSLTNTDRVEEEKIEPSTKFRDPDEFKEHRKTNEKELDSDIPILREYQKELTEKAEAGENTVIVAPTGSGKTVVAAHIIRQHIERRSDMGKGARVIIVAPTVPLVSQHGIVLYRYLRDVAFIDYLHGNIQLSKNDRIEALLSNNLVICTPQLLINCLQSVRREDRLFISDFSLLILDECHHTCEKHPYAQLMTMVRKAEGDVPQVVGMTASLGIGKKGLKDVDSGVDHVKSLLARMGATSISTVVNHVEEMGKHVHRPTDQIEEISRPSLSDSPFTSKIIEFIVKIRKFLIDNFDKYTIFNAEFCLPKHLVESLKQVACRSNARFTGILNDFKSRLNRMRSGVDRTDLVDGIDMILAYTKALDMNDLLPASKALNHMCAEMAEKEKTRSTNKFLVEFINKEYPELKELEEEEKDKKMLTRMREEVLSMDDSSRCIVFVETREVCKHLSDYLQSILPKGKKCGFVMSSRSAGSSLINQSHSDQSQTLKDFRDGIITVMVATTVANEGIDIPQCNLIIKYNMTGNVISKVQQEGRARAKDSRSILIVLSESVLERERENLAAQVRMKRILEGIHREGKTKLAMDISDIMKRLEKEAKREEEEERRKADDLSMNRFDILCVKCYGSICPSHSIKTDPFSSSYYSIDPDIWSKIIIQIPRRPKSQSQNAISYNVADILCANCLDEGKGSENKIGKLYRLSSCYLPSLRINELKFRDSDTGEFEEEIKTGWDGVHGTKIYVSKIREEEMMRTLTKLKEYDNITYNKLEVRVEEIERRLSHKTPIKSGITVDSDWDD</sequence>
<accession>A0AAV5T9F2</accession>
<gene>
    <name evidence="11" type="ORF">PENTCL1PPCAC_11419</name>
</gene>
<dbReference type="InterPro" id="IPR003593">
    <property type="entry name" value="AAA+_ATPase"/>
</dbReference>
<evidence type="ECO:0000256" key="1">
    <source>
        <dbReference type="ARBA" id="ARBA00006866"/>
    </source>
</evidence>
<dbReference type="PANTHER" id="PTHR14074">
    <property type="entry name" value="HELICASE WITH DEATH DOMAIN-RELATED"/>
    <property type="match status" value="1"/>
</dbReference>
<dbReference type="PANTHER" id="PTHR14074:SF16">
    <property type="entry name" value="ANTIVIRAL INNATE IMMUNE RESPONSE RECEPTOR RIG-I"/>
    <property type="match status" value="1"/>
</dbReference>
<evidence type="ECO:0000259" key="10">
    <source>
        <dbReference type="PROSITE" id="PS51789"/>
    </source>
</evidence>
<keyword evidence="7" id="KW-0175">Coiled coil</keyword>
<keyword evidence="5" id="KW-0391">Immunity</keyword>
<dbReference type="PROSITE" id="PS51194">
    <property type="entry name" value="HELICASE_CTER"/>
    <property type="match status" value="1"/>
</dbReference>
<dbReference type="GO" id="GO:0005524">
    <property type="term" value="F:ATP binding"/>
    <property type="evidence" value="ECO:0007669"/>
    <property type="project" value="UniProtKB-KW"/>
</dbReference>
<dbReference type="InterPro" id="IPR051363">
    <property type="entry name" value="RLR_Helicase"/>
</dbReference>
<dbReference type="SMART" id="SM00487">
    <property type="entry name" value="DEXDc"/>
    <property type="match status" value="1"/>
</dbReference>
<dbReference type="PROSITE" id="PS51192">
    <property type="entry name" value="HELICASE_ATP_BIND_1"/>
    <property type="match status" value="1"/>
</dbReference>
<protein>
    <recommendedName>
        <fullName evidence="13">RNA helicase</fullName>
    </recommendedName>
</protein>
<dbReference type="InterPro" id="IPR014001">
    <property type="entry name" value="Helicase_ATP-bd"/>
</dbReference>
<dbReference type="GO" id="GO:0045087">
    <property type="term" value="P:innate immune response"/>
    <property type="evidence" value="ECO:0007669"/>
    <property type="project" value="UniProtKB-KW"/>
</dbReference>
<evidence type="ECO:0000259" key="9">
    <source>
        <dbReference type="PROSITE" id="PS51194"/>
    </source>
</evidence>
<evidence type="ECO:0000256" key="6">
    <source>
        <dbReference type="ARBA" id="ARBA00049390"/>
    </source>
</evidence>
<proteinExistence type="inferred from homology"/>
<dbReference type="InterPro" id="IPR021673">
    <property type="entry name" value="RLR_CTR"/>
</dbReference>
<keyword evidence="3" id="KW-0547">Nucleotide-binding</keyword>
<comment type="similarity">
    <text evidence="1">Belongs to the helicase family. RLR subfamily.</text>
</comment>
<feature type="non-terminal residue" evidence="11">
    <location>
        <position position="1"/>
    </location>
</feature>
<feature type="domain" description="Helicase ATP-binding" evidence="8">
    <location>
        <begin position="294"/>
        <end position="454"/>
    </location>
</feature>
<dbReference type="InterPro" id="IPR011545">
    <property type="entry name" value="DEAD/DEAH_box_helicase_dom"/>
</dbReference>
<dbReference type="SMART" id="SM00382">
    <property type="entry name" value="AAA"/>
    <property type="match status" value="1"/>
</dbReference>
<dbReference type="GO" id="GO:0005737">
    <property type="term" value="C:cytoplasm"/>
    <property type="evidence" value="ECO:0007669"/>
    <property type="project" value="TreeGrafter"/>
</dbReference>
<evidence type="ECO:0000313" key="12">
    <source>
        <dbReference type="Proteomes" id="UP001432027"/>
    </source>
</evidence>
<dbReference type="Pfam" id="PF11648">
    <property type="entry name" value="RIG-I_C-RD"/>
    <property type="match status" value="1"/>
</dbReference>
<dbReference type="SUPFAM" id="SSF52540">
    <property type="entry name" value="P-loop containing nucleoside triphosphate hydrolases"/>
    <property type="match status" value="1"/>
</dbReference>
<dbReference type="GO" id="GO:0003676">
    <property type="term" value="F:nucleic acid binding"/>
    <property type="evidence" value="ECO:0007669"/>
    <property type="project" value="InterPro"/>
</dbReference>
<feature type="coiled-coil region" evidence="7">
    <location>
        <begin position="822"/>
        <end position="853"/>
    </location>
</feature>
<evidence type="ECO:0000256" key="4">
    <source>
        <dbReference type="ARBA" id="ARBA00022840"/>
    </source>
</evidence>
<reference evidence="11" key="1">
    <citation type="submission" date="2023-10" db="EMBL/GenBank/DDBJ databases">
        <title>Genome assembly of Pristionchus species.</title>
        <authorList>
            <person name="Yoshida K."/>
            <person name="Sommer R.J."/>
        </authorList>
    </citation>
    <scope>NUCLEOTIDE SEQUENCE</scope>
    <source>
        <strain evidence="11">RS0144</strain>
    </source>
</reference>
<dbReference type="InterPro" id="IPR038557">
    <property type="entry name" value="RLR_C_sf"/>
</dbReference>
<dbReference type="AlphaFoldDB" id="A0AAV5T9F2"/>
<dbReference type="PROSITE" id="PS51789">
    <property type="entry name" value="RLR_CTR"/>
    <property type="match status" value="1"/>
</dbReference>
<dbReference type="InterPro" id="IPR001650">
    <property type="entry name" value="Helicase_C-like"/>
</dbReference>
<keyword evidence="2" id="KW-0399">Innate immunity</keyword>